<gene>
    <name evidence="1" type="ORF">MRB53_030873</name>
</gene>
<evidence type="ECO:0000313" key="2">
    <source>
        <dbReference type="Proteomes" id="UP001234297"/>
    </source>
</evidence>
<name>A0ACC2KMH5_PERAE</name>
<accession>A0ACC2KMH5</accession>
<dbReference type="Proteomes" id="UP001234297">
    <property type="component" value="Chromosome 10"/>
</dbReference>
<protein>
    <submittedName>
        <fullName evidence="1">Uncharacterized protein</fullName>
    </submittedName>
</protein>
<evidence type="ECO:0000313" key="1">
    <source>
        <dbReference type="EMBL" id="KAJ8622344.1"/>
    </source>
</evidence>
<proteinExistence type="predicted"/>
<keyword evidence="2" id="KW-1185">Reference proteome</keyword>
<comment type="caution">
    <text evidence="1">The sequence shown here is derived from an EMBL/GenBank/DDBJ whole genome shotgun (WGS) entry which is preliminary data.</text>
</comment>
<sequence>MEVSYAITQVARTYTGEEGYFNPLFTWDRGFSALDGLILRGISSGNLLALCAELKHLSRGPALDVVKPLLFAKKGTLESDYATVHDWVAVVTPQLESASEILIRSDLALPRILDRGRLMGPTSIRRMASASERVAVGTRSLPSSQVAVRILDWGRLVGHTSIRRMASASGVGCRRRAVSASEQGCHRVRHTALLPPDSGSGASRGPYIHLAHGLCLRGKLPQVTPITMKRV</sequence>
<organism evidence="1 2">
    <name type="scientific">Persea americana</name>
    <name type="common">Avocado</name>
    <dbReference type="NCBI Taxonomy" id="3435"/>
    <lineage>
        <taxon>Eukaryota</taxon>
        <taxon>Viridiplantae</taxon>
        <taxon>Streptophyta</taxon>
        <taxon>Embryophyta</taxon>
        <taxon>Tracheophyta</taxon>
        <taxon>Spermatophyta</taxon>
        <taxon>Magnoliopsida</taxon>
        <taxon>Magnoliidae</taxon>
        <taxon>Laurales</taxon>
        <taxon>Lauraceae</taxon>
        <taxon>Persea</taxon>
    </lineage>
</organism>
<dbReference type="EMBL" id="CM056818">
    <property type="protein sequence ID" value="KAJ8622344.1"/>
    <property type="molecule type" value="Genomic_DNA"/>
</dbReference>
<reference evidence="1 2" key="1">
    <citation type="journal article" date="2022" name="Hortic Res">
        <title>A haplotype resolved chromosomal level avocado genome allows analysis of novel avocado genes.</title>
        <authorList>
            <person name="Nath O."/>
            <person name="Fletcher S.J."/>
            <person name="Hayward A."/>
            <person name="Shaw L.M."/>
            <person name="Masouleh A.K."/>
            <person name="Furtado A."/>
            <person name="Henry R.J."/>
            <person name="Mitter N."/>
        </authorList>
    </citation>
    <scope>NUCLEOTIDE SEQUENCE [LARGE SCALE GENOMIC DNA]</scope>
    <source>
        <strain evidence="2">cv. Hass</strain>
    </source>
</reference>